<name>A0A0F7JZ25_9GAMM</name>
<accession>A0A0F7JZ25</accession>
<reference evidence="2 3" key="1">
    <citation type="journal article" date="2015" name="Genome Announc.">
        <title>Complete Genome Sequence of Sedimenticola thiotaurini Strain SIP-G1, a Polyphosphate- and Polyhydroxyalkanoate-Accumulating Sulfur-Oxidizing Gammaproteobacterium Isolated from Salt Marsh Sediments.</title>
        <authorList>
            <person name="Flood B.E."/>
            <person name="Jones D.S."/>
            <person name="Bailey J.V."/>
        </authorList>
    </citation>
    <scope>NUCLEOTIDE SEQUENCE [LARGE SCALE GENOMIC DNA]</scope>
    <source>
        <strain evidence="2 3">SIP-G1</strain>
    </source>
</reference>
<keyword evidence="1" id="KW-0175">Coiled coil</keyword>
<dbReference type="AlphaFoldDB" id="A0A0F7JZ25"/>
<keyword evidence="3" id="KW-1185">Reference proteome</keyword>
<protein>
    <submittedName>
        <fullName evidence="2">Uncharacterized protein</fullName>
    </submittedName>
</protein>
<sequence>MESMQKLFDSIEACAERLDQLNKRYTHLSTEATRESVKTWRVVREQVLAEQVDESSDQQAPELKPLANELLEKQGHTLDETIEILEAQHGITVDLVGLIQSIGKTAYIAALRREAVELQENAISFPQIASLWNDQGRPAIGGETWSARTVSILVE</sequence>
<dbReference type="OrthoDB" id="7060264at2"/>
<evidence type="ECO:0000313" key="3">
    <source>
        <dbReference type="Proteomes" id="UP000034410"/>
    </source>
</evidence>
<proteinExistence type="predicted"/>
<dbReference type="EMBL" id="CP011412">
    <property type="protein sequence ID" value="AKH19953.1"/>
    <property type="molecule type" value="Genomic_DNA"/>
</dbReference>
<evidence type="ECO:0000256" key="1">
    <source>
        <dbReference type="SAM" id="Coils"/>
    </source>
</evidence>
<organism evidence="2 3">
    <name type="scientific">Sedimenticola thiotaurini</name>
    <dbReference type="NCBI Taxonomy" id="1543721"/>
    <lineage>
        <taxon>Bacteria</taxon>
        <taxon>Pseudomonadati</taxon>
        <taxon>Pseudomonadota</taxon>
        <taxon>Gammaproteobacteria</taxon>
        <taxon>Chromatiales</taxon>
        <taxon>Sedimenticolaceae</taxon>
        <taxon>Sedimenticola</taxon>
    </lineage>
</organism>
<feature type="coiled-coil region" evidence="1">
    <location>
        <begin position="4"/>
        <end position="31"/>
    </location>
</feature>
<evidence type="ECO:0000313" key="2">
    <source>
        <dbReference type="EMBL" id="AKH19953.1"/>
    </source>
</evidence>
<dbReference type="RefSeq" id="WP_046858888.1">
    <property type="nucleotide sequence ID" value="NZ_CP011412.1"/>
</dbReference>
<dbReference type="Proteomes" id="UP000034410">
    <property type="component" value="Chromosome"/>
</dbReference>
<dbReference type="KEGG" id="seds:AAY24_05870"/>
<gene>
    <name evidence="2" type="ORF">AAY24_05870</name>
</gene>